<reference evidence="1 2" key="1">
    <citation type="journal article" date="2015" name="Genome Biol.">
        <title>Comparative genomics of Steinernema reveals deeply conserved gene regulatory networks.</title>
        <authorList>
            <person name="Dillman A.R."/>
            <person name="Macchietto M."/>
            <person name="Porter C.F."/>
            <person name="Rogers A."/>
            <person name="Williams B."/>
            <person name="Antoshechkin I."/>
            <person name="Lee M.M."/>
            <person name="Goodwin Z."/>
            <person name="Lu X."/>
            <person name="Lewis E.E."/>
            <person name="Goodrich-Blair H."/>
            <person name="Stock S.P."/>
            <person name="Adams B.J."/>
            <person name="Sternberg P.W."/>
            <person name="Mortazavi A."/>
        </authorList>
    </citation>
    <scope>NUCLEOTIDE SEQUENCE [LARGE SCALE GENOMIC DNA]</scope>
    <source>
        <strain evidence="1 2">ALL</strain>
    </source>
</reference>
<evidence type="ECO:0000313" key="2">
    <source>
        <dbReference type="Proteomes" id="UP000298663"/>
    </source>
</evidence>
<proteinExistence type="predicted"/>
<reference evidence="1 2" key="2">
    <citation type="journal article" date="2019" name="G3 (Bethesda)">
        <title>Hybrid Assembly of the Genome of the Entomopathogenic Nematode Steinernema carpocapsae Identifies the X-Chromosome.</title>
        <authorList>
            <person name="Serra L."/>
            <person name="Macchietto M."/>
            <person name="Macias-Munoz A."/>
            <person name="McGill C.J."/>
            <person name="Rodriguez I.M."/>
            <person name="Rodriguez B."/>
            <person name="Murad R."/>
            <person name="Mortazavi A."/>
        </authorList>
    </citation>
    <scope>NUCLEOTIDE SEQUENCE [LARGE SCALE GENOMIC DNA]</scope>
    <source>
        <strain evidence="1 2">ALL</strain>
    </source>
</reference>
<dbReference type="EMBL" id="AZBU02000003">
    <property type="protein sequence ID" value="TKR89297.1"/>
    <property type="molecule type" value="Genomic_DNA"/>
</dbReference>
<dbReference type="AlphaFoldDB" id="A0A4U5P039"/>
<dbReference type="Proteomes" id="UP000298663">
    <property type="component" value="Unassembled WGS sequence"/>
</dbReference>
<comment type="caution">
    <text evidence="1">The sequence shown here is derived from an EMBL/GenBank/DDBJ whole genome shotgun (WGS) entry which is preliminary data.</text>
</comment>
<evidence type="ECO:0000313" key="1">
    <source>
        <dbReference type="EMBL" id="TKR89297.1"/>
    </source>
</evidence>
<gene>
    <name evidence="1" type="ORF">L596_013423</name>
</gene>
<name>A0A4U5P039_STECR</name>
<sequence length="80" mass="9234">MIASLSSMNFIVSVFEAIFKRFYWFLLLKEKLGLIYCKFMQQSNKRFEFMVLLSAAGGRADLSFNYGGAHTFIFGRIDSL</sequence>
<accession>A0A4U5P039</accession>
<organism evidence="1 2">
    <name type="scientific">Steinernema carpocapsae</name>
    <name type="common">Entomopathogenic nematode</name>
    <dbReference type="NCBI Taxonomy" id="34508"/>
    <lineage>
        <taxon>Eukaryota</taxon>
        <taxon>Metazoa</taxon>
        <taxon>Ecdysozoa</taxon>
        <taxon>Nematoda</taxon>
        <taxon>Chromadorea</taxon>
        <taxon>Rhabditida</taxon>
        <taxon>Tylenchina</taxon>
        <taxon>Panagrolaimomorpha</taxon>
        <taxon>Strongyloidoidea</taxon>
        <taxon>Steinernematidae</taxon>
        <taxon>Steinernema</taxon>
    </lineage>
</organism>
<protein>
    <submittedName>
        <fullName evidence="1">Uncharacterized protein</fullName>
    </submittedName>
</protein>
<keyword evidence="2" id="KW-1185">Reference proteome</keyword>